<evidence type="ECO:0000256" key="1">
    <source>
        <dbReference type="ARBA" id="ARBA00022729"/>
    </source>
</evidence>
<dbReference type="InterPro" id="IPR028994">
    <property type="entry name" value="Integrin_alpha_N"/>
</dbReference>
<comment type="caution">
    <text evidence="2">The sequence shown here is derived from an EMBL/GenBank/DDBJ whole genome shotgun (WGS) entry which is preliminary data.</text>
</comment>
<evidence type="ECO:0000313" key="2">
    <source>
        <dbReference type="EMBL" id="KAK4506253.1"/>
    </source>
</evidence>
<evidence type="ECO:0008006" key="4">
    <source>
        <dbReference type="Google" id="ProtNLM"/>
    </source>
</evidence>
<protein>
    <recommendedName>
        <fullName evidence="4">VCBS repeat-containing protein</fullName>
    </recommendedName>
</protein>
<gene>
    <name evidence="2" type="ORF">PRZ48_004218</name>
</gene>
<name>A0ABR0EYH3_ZASCE</name>
<dbReference type="SUPFAM" id="SSF69318">
    <property type="entry name" value="Integrin alpha N-terminal domain"/>
    <property type="match status" value="1"/>
</dbReference>
<organism evidence="2 3">
    <name type="scientific">Zasmidium cellare</name>
    <name type="common">Wine cellar mold</name>
    <name type="synonym">Racodium cellare</name>
    <dbReference type="NCBI Taxonomy" id="395010"/>
    <lineage>
        <taxon>Eukaryota</taxon>
        <taxon>Fungi</taxon>
        <taxon>Dikarya</taxon>
        <taxon>Ascomycota</taxon>
        <taxon>Pezizomycotina</taxon>
        <taxon>Dothideomycetes</taxon>
        <taxon>Dothideomycetidae</taxon>
        <taxon>Mycosphaerellales</taxon>
        <taxon>Mycosphaerellaceae</taxon>
        <taxon>Zasmidium</taxon>
    </lineage>
</organism>
<accession>A0ABR0EYH3</accession>
<dbReference type="Proteomes" id="UP001305779">
    <property type="component" value="Unassembled WGS sequence"/>
</dbReference>
<dbReference type="EMBL" id="JAXOVC010000002">
    <property type="protein sequence ID" value="KAK4506253.1"/>
    <property type="molecule type" value="Genomic_DNA"/>
</dbReference>
<dbReference type="Pfam" id="PF13517">
    <property type="entry name" value="FG-GAP_3"/>
    <property type="match status" value="1"/>
</dbReference>
<evidence type="ECO:0000313" key="3">
    <source>
        <dbReference type="Proteomes" id="UP001305779"/>
    </source>
</evidence>
<keyword evidence="3" id="KW-1185">Reference proteome</keyword>
<dbReference type="InterPro" id="IPR013517">
    <property type="entry name" value="FG-GAP"/>
</dbReference>
<proteinExistence type="predicted"/>
<reference evidence="2 3" key="1">
    <citation type="journal article" date="2023" name="G3 (Bethesda)">
        <title>A chromosome-level genome assembly of Zasmidium syzygii isolated from banana leaves.</title>
        <authorList>
            <person name="van Westerhoven A.C."/>
            <person name="Mehrabi R."/>
            <person name="Talebi R."/>
            <person name="Steentjes M.B.F."/>
            <person name="Corcolon B."/>
            <person name="Chong P.A."/>
            <person name="Kema G.H.J."/>
            <person name="Seidl M.F."/>
        </authorList>
    </citation>
    <scope>NUCLEOTIDE SEQUENCE [LARGE SCALE GENOMIC DNA]</scope>
    <source>
        <strain evidence="2 3">P124</strain>
    </source>
</reference>
<keyword evidence="1" id="KW-0732">Signal</keyword>
<sequence length="94" mass="10291">MDGRADYIYLDETGAATIWKNNGNGSTFAEITAWVVMNNGEPSAIGVGADRDDVQFFDVDGDGLADYLWIHPEDGSLEVWYNAGPLNDALGWYV</sequence>